<proteinExistence type="predicted"/>
<evidence type="ECO:0000256" key="1">
    <source>
        <dbReference type="SAM" id="SignalP"/>
    </source>
</evidence>
<keyword evidence="1" id="KW-0732">Signal</keyword>
<reference evidence="2" key="1">
    <citation type="thesis" date="2020" institute="ProQuest LLC" country="789 East Eisenhower Parkway, Ann Arbor, MI, USA">
        <title>Comparative Genomics and Chromosome Evolution.</title>
        <authorList>
            <person name="Mudd A.B."/>
        </authorList>
    </citation>
    <scope>NUCLEOTIDE SEQUENCE</scope>
    <source>
        <strain evidence="2">237g6f4</strain>
        <tissue evidence="2">Blood</tissue>
    </source>
</reference>
<feature type="signal peptide" evidence="1">
    <location>
        <begin position="1"/>
        <end position="21"/>
    </location>
</feature>
<evidence type="ECO:0000313" key="3">
    <source>
        <dbReference type="Proteomes" id="UP000824782"/>
    </source>
</evidence>
<evidence type="ECO:0000313" key="2">
    <source>
        <dbReference type="EMBL" id="KAG8562669.1"/>
    </source>
</evidence>
<name>A0AAV7AMB8_ENGPU</name>
<organism evidence="2 3">
    <name type="scientific">Engystomops pustulosus</name>
    <name type="common">Tungara frog</name>
    <name type="synonym">Physalaemus pustulosus</name>
    <dbReference type="NCBI Taxonomy" id="76066"/>
    <lineage>
        <taxon>Eukaryota</taxon>
        <taxon>Metazoa</taxon>
        <taxon>Chordata</taxon>
        <taxon>Craniata</taxon>
        <taxon>Vertebrata</taxon>
        <taxon>Euteleostomi</taxon>
        <taxon>Amphibia</taxon>
        <taxon>Batrachia</taxon>
        <taxon>Anura</taxon>
        <taxon>Neobatrachia</taxon>
        <taxon>Hyloidea</taxon>
        <taxon>Leptodactylidae</taxon>
        <taxon>Leiuperinae</taxon>
        <taxon>Engystomops</taxon>
    </lineage>
</organism>
<comment type="caution">
    <text evidence="2">The sequence shown here is derived from an EMBL/GenBank/DDBJ whole genome shotgun (WGS) entry which is preliminary data.</text>
</comment>
<keyword evidence="3" id="KW-1185">Reference proteome</keyword>
<protein>
    <recommendedName>
        <fullName evidence="4">Secreted protein</fullName>
    </recommendedName>
</protein>
<dbReference type="Proteomes" id="UP000824782">
    <property type="component" value="Unassembled WGS sequence"/>
</dbReference>
<dbReference type="AlphaFoldDB" id="A0AAV7AMB8"/>
<accession>A0AAV7AMB8</accession>
<feature type="chain" id="PRO_5043798439" description="Secreted protein" evidence="1">
    <location>
        <begin position="22"/>
        <end position="86"/>
    </location>
</feature>
<dbReference type="EMBL" id="WNYA01000007">
    <property type="protein sequence ID" value="KAG8562669.1"/>
    <property type="molecule type" value="Genomic_DNA"/>
</dbReference>
<sequence>MLWFFTVNLFLLYININVAISTTIGKLLEELQFSCRLDAQKKPNKNANSRKSESRLKSVYAHGSLKMNKQCLSCELYDLGRIKWSL</sequence>
<gene>
    <name evidence="2" type="ORF">GDO81_015763</name>
</gene>
<evidence type="ECO:0008006" key="4">
    <source>
        <dbReference type="Google" id="ProtNLM"/>
    </source>
</evidence>